<organism evidence="2">
    <name type="scientific">Hexamita inflata</name>
    <dbReference type="NCBI Taxonomy" id="28002"/>
    <lineage>
        <taxon>Eukaryota</taxon>
        <taxon>Metamonada</taxon>
        <taxon>Diplomonadida</taxon>
        <taxon>Hexamitidae</taxon>
        <taxon>Hexamitinae</taxon>
        <taxon>Hexamita</taxon>
    </lineage>
</organism>
<dbReference type="EMBL" id="CAXDID020000150">
    <property type="protein sequence ID" value="CAL6041496.1"/>
    <property type="molecule type" value="Genomic_DNA"/>
</dbReference>
<dbReference type="InterPro" id="IPR001214">
    <property type="entry name" value="SET_dom"/>
</dbReference>
<sequence>MNSEENQTKLHVTQVTAHLQNLVDNSANLLANQNEISKYEKFFGFQYSSDIQTVNIGQIIKDAKKKYFADTNNYFSSKIEVYDTVEMGKGVRATEDIIAGTCVIVEKAFLVAGEAVMKQMYDIKKKIPQYQQHVELLKQLYVPEPISAEVSEQDLSQLTKYNGYGEPDRLGNNIDLLDHLFLKISAVNHSCAANVTLRCYGDVGVVIARENIKSGDQIFICYKPITFPLSSHSSILQQNFNFTCKCSLCSYLTSNSQQFDQIYNNFVQTLKSLKPSEYKTHLIPLVKSSVLNMNVDLKRQFVNSVIQTILLLRNRKVMERNENGAVLLLLIQMQIDSYLVKDQIVEYQSQLFKLLLTKSKMQTQTKDKKKLKDQAREIFVKYEAGGQSAFDALCAEYFENDDVSWVK</sequence>
<dbReference type="InterPro" id="IPR053185">
    <property type="entry name" value="SET_domain_protein"/>
</dbReference>
<evidence type="ECO:0000313" key="3">
    <source>
        <dbReference type="EMBL" id="CAL6041496.1"/>
    </source>
</evidence>
<evidence type="ECO:0000259" key="1">
    <source>
        <dbReference type="PROSITE" id="PS50280"/>
    </source>
</evidence>
<gene>
    <name evidence="2" type="ORF">HINF_LOCUS31234</name>
    <name evidence="3" type="ORF">HINF_LOCUS39143</name>
</gene>
<evidence type="ECO:0000313" key="4">
    <source>
        <dbReference type="Proteomes" id="UP001642409"/>
    </source>
</evidence>
<dbReference type="CDD" id="cd20071">
    <property type="entry name" value="SET_SMYD"/>
    <property type="match status" value="1"/>
</dbReference>
<dbReference type="SMART" id="SM00317">
    <property type="entry name" value="SET"/>
    <property type="match status" value="1"/>
</dbReference>
<comment type="caution">
    <text evidence="2">The sequence shown here is derived from an EMBL/GenBank/DDBJ whole genome shotgun (WGS) entry which is preliminary data.</text>
</comment>
<dbReference type="PROSITE" id="PS50280">
    <property type="entry name" value="SET"/>
    <property type="match status" value="1"/>
</dbReference>
<dbReference type="Proteomes" id="UP001642409">
    <property type="component" value="Unassembled WGS sequence"/>
</dbReference>
<dbReference type="PANTHER" id="PTHR47332:SF4">
    <property type="entry name" value="SET DOMAIN-CONTAINING PROTEIN 5"/>
    <property type="match status" value="1"/>
</dbReference>
<proteinExistence type="predicted"/>
<reference evidence="3 4" key="2">
    <citation type="submission" date="2024-07" db="EMBL/GenBank/DDBJ databases">
        <authorList>
            <person name="Akdeniz Z."/>
        </authorList>
    </citation>
    <scope>NUCLEOTIDE SEQUENCE [LARGE SCALE GENOMIC DNA]</scope>
</reference>
<dbReference type="Gene3D" id="2.170.270.10">
    <property type="entry name" value="SET domain"/>
    <property type="match status" value="1"/>
</dbReference>
<reference evidence="2" key="1">
    <citation type="submission" date="2023-06" db="EMBL/GenBank/DDBJ databases">
        <authorList>
            <person name="Kurt Z."/>
        </authorList>
    </citation>
    <scope>NUCLEOTIDE SEQUENCE</scope>
</reference>
<keyword evidence="4" id="KW-1185">Reference proteome</keyword>
<name>A0AA86PP46_9EUKA</name>
<dbReference type="Pfam" id="PF00856">
    <property type="entry name" value="SET"/>
    <property type="match status" value="1"/>
</dbReference>
<feature type="domain" description="SET" evidence="1">
    <location>
        <begin position="77"/>
        <end position="223"/>
    </location>
</feature>
<evidence type="ECO:0000313" key="2">
    <source>
        <dbReference type="EMBL" id="CAI9943589.1"/>
    </source>
</evidence>
<dbReference type="EMBL" id="CATOUU010000716">
    <property type="protein sequence ID" value="CAI9943589.1"/>
    <property type="molecule type" value="Genomic_DNA"/>
</dbReference>
<dbReference type="SUPFAM" id="SSF82199">
    <property type="entry name" value="SET domain"/>
    <property type="match status" value="1"/>
</dbReference>
<dbReference type="PANTHER" id="PTHR47332">
    <property type="entry name" value="SET DOMAIN-CONTAINING PROTEIN 5"/>
    <property type="match status" value="1"/>
</dbReference>
<dbReference type="InterPro" id="IPR046341">
    <property type="entry name" value="SET_dom_sf"/>
</dbReference>
<accession>A0AA86PP46</accession>
<protein>
    <submittedName>
        <fullName evidence="2">SET domain-containing protein</fullName>
    </submittedName>
    <submittedName>
        <fullName evidence="3">SET_domain-containing protein</fullName>
    </submittedName>
</protein>
<dbReference type="AlphaFoldDB" id="A0AA86PP46"/>